<organism evidence="1 2">
    <name type="scientific">Jatropha curcas</name>
    <name type="common">Barbados nut</name>
    <dbReference type="NCBI Taxonomy" id="180498"/>
    <lineage>
        <taxon>Eukaryota</taxon>
        <taxon>Viridiplantae</taxon>
        <taxon>Streptophyta</taxon>
        <taxon>Embryophyta</taxon>
        <taxon>Tracheophyta</taxon>
        <taxon>Spermatophyta</taxon>
        <taxon>Magnoliopsida</taxon>
        <taxon>eudicotyledons</taxon>
        <taxon>Gunneridae</taxon>
        <taxon>Pentapetalae</taxon>
        <taxon>rosids</taxon>
        <taxon>fabids</taxon>
        <taxon>Malpighiales</taxon>
        <taxon>Euphorbiaceae</taxon>
        <taxon>Crotonoideae</taxon>
        <taxon>Jatropheae</taxon>
        <taxon>Jatropha</taxon>
    </lineage>
</organism>
<protein>
    <submittedName>
        <fullName evidence="1">Uncharacterized protein</fullName>
    </submittedName>
</protein>
<reference evidence="1 2" key="1">
    <citation type="journal article" date="2014" name="PLoS ONE">
        <title>Global Analysis of Gene Expression Profiles in Physic Nut (Jatropha curcas L.) Seedlings Exposed to Salt Stress.</title>
        <authorList>
            <person name="Zhang L."/>
            <person name="Zhang C."/>
            <person name="Wu P."/>
            <person name="Chen Y."/>
            <person name="Li M."/>
            <person name="Jiang H."/>
            <person name="Wu G."/>
        </authorList>
    </citation>
    <scope>NUCLEOTIDE SEQUENCE [LARGE SCALE GENOMIC DNA]</scope>
    <source>
        <strain evidence="2">cv. GZQX0401</strain>
        <tissue evidence="1">Young leaves</tissue>
    </source>
</reference>
<dbReference type="Proteomes" id="UP000027138">
    <property type="component" value="Unassembled WGS sequence"/>
</dbReference>
<dbReference type="EMBL" id="KK914323">
    <property type="protein sequence ID" value="KDP41060.1"/>
    <property type="molecule type" value="Genomic_DNA"/>
</dbReference>
<evidence type="ECO:0000313" key="2">
    <source>
        <dbReference type="Proteomes" id="UP000027138"/>
    </source>
</evidence>
<accession>A0A067L978</accession>
<evidence type="ECO:0000313" key="1">
    <source>
        <dbReference type="EMBL" id="KDP41060.1"/>
    </source>
</evidence>
<name>A0A067L978_JATCU</name>
<keyword evidence="2" id="KW-1185">Reference proteome</keyword>
<dbReference type="AlphaFoldDB" id="A0A067L978"/>
<sequence length="75" mass="8110">MIYEQNFQSLLKFTYDGAAGGRGSCKFACLPNAQFAWVSLLREIRSECNGFHVGLSTHGLGPVLLSFLPSDLGGD</sequence>
<gene>
    <name evidence="1" type="ORF">JCGZ_03166</name>
</gene>
<proteinExistence type="predicted"/>